<dbReference type="InterPro" id="IPR037401">
    <property type="entry name" value="SnoaL-like"/>
</dbReference>
<evidence type="ECO:0000313" key="3">
    <source>
        <dbReference type="Proteomes" id="UP001501752"/>
    </source>
</evidence>
<dbReference type="Gene3D" id="3.10.450.50">
    <property type="match status" value="1"/>
</dbReference>
<dbReference type="EMBL" id="BAABIS010000001">
    <property type="protein sequence ID" value="GAA4849811.1"/>
    <property type="molecule type" value="Genomic_DNA"/>
</dbReference>
<dbReference type="CDD" id="cd00531">
    <property type="entry name" value="NTF2_like"/>
    <property type="match status" value="1"/>
</dbReference>
<accession>A0ABP9DKB3</accession>
<proteinExistence type="predicted"/>
<evidence type="ECO:0000313" key="2">
    <source>
        <dbReference type="EMBL" id="GAA4849811.1"/>
    </source>
</evidence>
<reference evidence="3" key="1">
    <citation type="journal article" date="2019" name="Int. J. Syst. Evol. Microbiol.">
        <title>The Global Catalogue of Microorganisms (GCM) 10K type strain sequencing project: providing services to taxonomists for standard genome sequencing and annotation.</title>
        <authorList>
            <consortium name="The Broad Institute Genomics Platform"/>
            <consortium name="The Broad Institute Genome Sequencing Center for Infectious Disease"/>
            <person name="Wu L."/>
            <person name="Ma J."/>
        </authorList>
    </citation>
    <scope>NUCLEOTIDE SEQUENCE [LARGE SCALE GENOMIC DNA]</scope>
    <source>
        <strain evidence="3">JCM 13006</strain>
    </source>
</reference>
<dbReference type="RefSeq" id="WP_345697187.1">
    <property type="nucleotide sequence ID" value="NZ_BAABIS010000001.1"/>
</dbReference>
<organism evidence="2 3">
    <name type="scientific">Kitasatospora terrestris</name>
    <dbReference type="NCBI Taxonomy" id="258051"/>
    <lineage>
        <taxon>Bacteria</taxon>
        <taxon>Bacillati</taxon>
        <taxon>Actinomycetota</taxon>
        <taxon>Actinomycetes</taxon>
        <taxon>Kitasatosporales</taxon>
        <taxon>Streptomycetaceae</taxon>
        <taxon>Kitasatospora</taxon>
    </lineage>
</organism>
<evidence type="ECO:0000259" key="1">
    <source>
        <dbReference type="Pfam" id="PF13577"/>
    </source>
</evidence>
<gene>
    <name evidence="2" type="ORF">GCM10023235_28410</name>
</gene>
<name>A0ABP9DKB3_9ACTN</name>
<comment type="caution">
    <text evidence="2">The sequence shown here is derived from an EMBL/GenBank/DDBJ whole genome shotgun (WGS) entry which is preliminary data.</text>
</comment>
<dbReference type="Proteomes" id="UP001501752">
    <property type="component" value="Unassembled WGS sequence"/>
</dbReference>
<feature type="domain" description="SnoaL-like" evidence="1">
    <location>
        <begin position="19"/>
        <end position="142"/>
    </location>
</feature>
<dbReference type="InterPro" id="IPR032710">
    <property type="entry name" value="NTF2-like_dom_sf"/>
</dbReference>
<protein>
    <submittedName>
        <fullName evidence="2">Nuclear transport factor 2 family protein</fullName>
    </submittedName>
</protein>
<keyword evidence="3" id="KW-1185">Reference proteome</keyword>
<dbReference type="Pfam" id="PF13577">
    <property type="entry name" value="SnoaL_4"/>
    <property type="match status" value="1"/>
</dbReference>
<dbReference type="SUPFAM" id="SSF54427">
    <property type="entry name" value="NTF2-like"/>
    <property type="match status" value="1"/>
</dbReference>
<sequence length="150" mass="16410">MTELLEAAQALRPVDTGLYQEISHFYARHFQTVDSGDVAGWAGGFTTDGVFDSNVLPAPVVGRDTIEAATHRSEAARRTTGVQRRHVQTTLVAEHAGEEIRTRAYVTVLETLPASPTTIYCATLCEDVLVRGADGGLLIRSRMILRDDLR</sequence>